<dbReference type="AlphaFoldDB" id="A0A5R9AHG8"/>
<dbReference type="RefSeq" id="WP_138212450.1">
    <property type="nucleotide sequence ID" value="NZ_VASG01000001.1"/>
</dbReference>
<dbReference type="EMBL" id="VASG01000001">
    <property type="protein sequence ID" value="TLP78161.1"/>
    <property type="molecule type" value="Genomic_DNA"/>
</dbReference>
<gene>
    <name evidence="2" type="ORF">FEA48_02910</name>
</gene>
<evidence type="ECO:0000313" key="2">
    <source>
        <dbReference type="EMBL" id="TLP78161.1"/>
    </source>
</evidence>
<dbReference type="Pfam" id="PF04246">
    <property type="entry name" value="RseC_MucC"/>
    <property type="match status" value="1"/>
</dbReference>
<reference evidence="3" key="2">
    <citation type="submission" date="2019-06" db="EMBL/GenBank/DDBJ databases">
        <title>AzeR, a transcriptional regulator that responds to azelaic acid in Pseudomonas nitroreducens.</title>
        <authorList>
            <person name="Bez C."/>
            <person name="Javvadi S.G."/>
            <person name="Bertani I."/>
            <person name="Devescovi G."/>
            <person name="Studholme D.J."/>
            <person name="Geller A."/>
            <person name="Levy A."/>
            <person name="Venturi V."/>
        </authorList>
    </citation>
    <scope>NUCLEOTIDE SEQUENCE [LARGE SCALE GENOMIC DNA]</scope>
    <source>
        <strain evidence="3">DSM 9128</strain>
    </source>
</reference>
<feature type="transmembrane region" description="Helical" evidence="1">
    <location>
        <begin position="85"/>
        <end position="105"/>
    </location>
</feature>
<keyword evidence="1" id="KW-0472">Membrane</keyword>
<name>A0A5R9AHG8_PSENT</name>
<evidence type="ECO:0000256" key="1">
    <source>
        <dbReference type="SAM" id="Phobius"/>
    </source>
</evidence>
<accession>A0A5R9AHG8</accession>
<dbReference type="Proteomes" id="UP000307510">
    <property type="component" value="Unassembled WGS sequence"/>
</dbReference>
<dbReference type="PANTHER" id="PTHR35867">
    <property type="entry name" value="PROTEIN RSEC"/>
    <property type="match status" value="1"/>
</dbReference>
<reference evidence="2 3" key="1">
    <citation type="submission" date="2019-05" db="EMBL/GenBank/DDBJ databases">
        <authorList>
            <person name="Moore K."/>
            <person name="O'Neill P."/>
            <person name="Farbos A."/>
            <person name="Studholme D.J."/>
        </authorList>
    </citation>
    <scope>NUCLEOTIDE SEQUENCE [LARGE SCALE GENOMIC DNA]</scope>
    <source>
        <strain evidence="2 3">DSM 9128</strain>
    </source>
</reference>
<feature type="transmembrane region" description="Helical" evidence="1">
    <location>
        <begin position="111"/>
        <end position="127"/>
    </location>
</feature>
<proteinExistence type="predicted"/>
<dbReference type="InterPro" id="IPR007359">
    <property type="entry name" value="SigmaE_reg_RseC_MucC"/>
</dbReference>
<evidence type="ECO:0000313" key="3">
    <source>
        <dbReference type="Proteomes" id="UP000307510"/>
    </source>
</evidence>
<sequence length="156" mass="16529">MIHERGRVIAVESGTVQVETLRRSTCSGCSVNAGCGQGLLERLGVSQGRSRVRALISPNLASSSLKPGDEILLGVDEDLLLKSALLFYLSPLIGLFALALVASHLDLGEPLIIVAGLAGFLLSWLLVRRYARRHTDDPAMQPVVLRALVGGPPGPV</sequence>
<dbReference type="PANTHER" id="PTHR35867:SF1">
    <property type="entry name" value="PROTEIN RSEC"/>
    <property type="match status" value="1"/>
</dbReference>
<dbReference type="InterPro" id="IPR026268">
    <property type="entry name" value="RseC"/>
</dbReference>
<organism evidence="2 3">
    <name type="scientific">Pseudomonas nitroreducens</name>
    <dbReference type="NCBI Taxonomy" id="46680"/>
    <lineage>
        <taxon>Bacteria</taxon>
        <taxon>Pseudomonadati</taxon>
        <taxon>Pseudomonadota</taxon>
        <taxon>Gammaproteobacteria</taxon>
        <taxon>Pseudomonadales</taxon>
        <taxon>Pseudomonadaceae</taxon>
        <taxon>Pseudomonas</taxon>
    </lineage>
</organism>
<dbReference type="PIRSF" id="PIRSF004923">
    <property type="entry name" value="RseC"/>
    <property type="match status" value="1"/>
</dbReference>
<keyword evidence="1" id="KW-1133">Transmembrane helix</keyword>
<protein>
    <submittedName>
        <fullName evidence="2">Transcriptional regulator</fullName>
    </submittedName>
</protein>
<keyword evidence="1" id="KW-0812">Transmembrane</keyword>
<comment type="caution">
    <text evidence="2">The sequence shown here is derived from an EMBL/GenBank/DDBJ whole genome shotgun (WGS) entry which is preliminary data.</text>
</comment>